<dbReference type="PANTHER" id="PTHR43048:SF3">
    <property type="entry name" value="METHYLMALONYL-COA EPIMERASE, MITOCHONDRIAL"/>
    <property type="match status" value="1"/>
</dbReference>
<accession>A0A127K467</accession>
<dbReference type="RefSeq" id="WP_004260542.1">
    <property type="nucleotide sequence ID" value="NZ_CP014646.1"/>
</dbReference>
<proteinExistence type="predicted"/>
<dbReference type="Gene3D" id="3.10.180.10">
    <property type="entry name" value="2,3-Dihydroxybiphenyl 1,2-Dioxygenase, domain 1"/>
    <property type="match status" value="2"/>
</dbReference>
<dbReference type="GO" id="GO:0004493">
    <property type="term" value="F:methylmalonyl-CoA epimerase activity"/>
    <property type="evidence" value="ECO:0007669"/>
    <property type="project" value="TreeGrafter"/>
</dbReference>
<dbReference type="AlphaFoldDB" id="A0A127K467"/>
<evidence type="ECO:0000313" key="4">
    <source>
        <dbReference type="Proteomes" id="UP000036902"/>
    </source>
</evidence>
<dbReference type="InterPro" id="IPR051785">
    <property type="entry name" value="MMCE/EMCE_epimerase"/>
</dbReference>
<feature type="domain" description="VOC" evidence="2">
    <location>
        <begin position="137"/>
        <end position="249"/>
    </location>
</feature>
<dbReference type="EMBL" id="CP014646">
    <property type="protein sequence ID" value="AMO36761.1"/>
    <property type="molecule type" value="Genomic_DNA"/>
</dbReference>
<name>A0A127K467_9RHOO</name>
<dbReference type="STRING" id="1134435.AC731_007265"/>
<dbReference type="PROSITE" id="PS51819">
    <property type="entry name" value="VOC"/>
    <property type="match status" value="2"/>
</dbReference>
<dbReference type="SUPFAM" id="SSF54593">
    <property type="entry name" value="Glyoxalase/Bleomycin resistance protein/Dihydroxybiphenyl dioxygenase"/>
    <property type="match status" value="1"/>
</dbReference>
<dbReference type="InterPro" id="IPR037523">
    <property type="entry name" value="VOC_core"/>
</dbReference>
<dbReference type="KEGG" id="thu:AC731_007265"/>
<evidence type="ECO:0000313" key="3">
    <source>
        <dbReference type="EMBL" id="AMO36761.1"/>
    </source>
</evidence>
<gene>
    <name evidence="3" type="ORF">AC731_007265</name>
</gene>
<keyword evidence="4" id="KW-1185">Reference proteome</keyword>
<dbReference type="GO" id="GO:0046491">
    <property type="term" value="P:L-methylmalonyl-CoA metabolic process"/>
    <property type="evidence" value="ECO:0007669"/>
    <property type="project" value="TreeGrafter"/>
</dbReference>
<evidence type="ECO:0000259" key="2">
    <source>
        <dbReference type="PROSITE" id="PS51819"/>
    </source>
</evidence>
<evidence type="ECO:0000256" key="1">
    <source>
        <dbReference type="ARBA" id="ARBA00022723"/>
    </source>
</evidence>
<sequence length="285" mass="32434">MIDLQDVRYVRLGTRDIEAAIDFACKVVGLELVRREQGCAYFRSDSKDHTLVYFEGDPRDHTLAFEVARGDVLDAAGAELERAGMAVHEGSAEECELRRVKRFIRFRDLTGNAIELVWRPHASGRRYFPSRDAGITGFSHVGLCSTDPARDERFWTEICNARVSDWIGPSPLLRIDDVHHRIALFPTDRSGIQHINHQVESVDDIMRSWYFLQERGVPVVFGPGRHPTSGARFIYFEGPDGMIFEYSCGVSSITDEAAHRPRQFPLEPSGFCMWGSKPNIREFQK</sequence>
<dbReference type="CDD" id="cd08361">
    <property type="entry name" value="PpCmtC_N"/>
    <property type="match status" value="1"/>
</dbReference>
<organism evidence="3 4">
    <name type="scientific">Thauera humireducens</name>
    <dbReference type="NCBI Taxonomy" id="1134435"/>
    <lineage>
        <taxon>Bacteria</taxon>
        <taxon>Pseudomonadati</taxon>
        <taxon>Pseudomonadota</taxon>
        <taxon>Betaproteobacteria</taxon>
        <taxon>Rhodocyclales</taxon>
        <taxon>Zoogloeaceae</taxon>
        <taxon>Thauera</taxon>
    </lineage>
</organism>
<dbReference type="PANTHER" id="PTHR43048">
    <property type="entry name" value="METHYLMALONYL-COA EPIMERASE"/>
    <property type="match status" value="1"/>
</dbReference>
<dbReference type="GO" id="GO:0046872">
    <property type="term" value="F:metal ion binding"/>
    <property type="evidence" value="ECO:0007669"/>
    <property type="project" value="UniProtKB-KW"/>
</dbReference>
<keyword evidence="1" id="KW-0479">Metal-binding</keyword>
<dbReference type="InterPro" id="IPR004360">
    <property type="entry name" value="Glyas_Fos-R_dOase_dom"/>
</dbReference>
<protein>
    <submittedName>
        <fullName evidence="3">Bleomycin resistance protein</fullName>
    </submittedName>
</protein>
<dbReference type="Pfam" id="PF00903">
    <property type="entry name" value="Glyoxalase"/>
    <property type="match status" value="2"/>
</dbReference>
<feature type="domain" description="VOC" evidence="2">
    <location>
        <begin position="6"/>
        <end position="119"/>
    </location>
</feature>
<dbReference type="InterPro" id="IPR029068">
    <property type="entry name" value="Glyas_Bleomycin-R_OHBP_Dase"/>
</dbReference>
<reference evidence="4" key="1">
    <citation type="submission" date="2016-03" db="EMBL/GenBank/DDBJ databases">
        <authorList>
            <person name="Ma C."/>
            <person name="Zhou S."/>
            <person name="Yang G."/>
        </authorList>
    </citation>
    <scope>NUCLEOTIDE SEQUENCE [LARGE SCALE GENOMIC DNA]</scope>
    <source>
        <strain evidence="4">SgZ-1</strain>
    </source>
</reference>
<dbReference type="Proteomes" id="UP000036902">
    <property type="component" value="Chromosome"/>
</dbReference>